<dbReference type="GO" id="GO:0005525">
    <property type="term" value="F:GTP binding"/>
    <property type="evidence" value="ECO:0007669"/>
    <property type="project" value="UniProtKB-KW"/>
</dbReference>
<reference evidence="5 6" key="1">
    <citation type="submission" date="2015-01" db="EMBL/GenBank/DDBJ databases">
        <title>Genome of allotetraploid Gossypium barbadense reveals genomic plasticity and fiber elongation in cotton evolution.</title>
        <authorList>
            <person name="Chen X."/>
            <person name="Liu X."/>
            <person name="Zhao B."/>
            <person name="Zheng H."/>
            <person name="Hu Y."/>
            <person name="Lu G."/>
            <person name="Yang C."/>
            <person name="Chen J."/>
            <person name="Shan C."/>
            <person name="Zhang L."/>
            <person name="Zhou Y."/>
            <person name="Wang L."/>
            <person name="Guo W."/>
            <person name="Bai Y."/>
            <person name="Ruan J."/>
            <person name="Shangguan X."/>
            <person name="Mao Y."/>
            <person name="Jiang J."/>
            <person name="Zhu Y."/>
            <person name="Lei J."/>
            <person name="Kang H."/>
            <person name="Chen S."/>
            <person name="He X."/>
            <person name="Wang R."/>
            <person name="Wang Y."/>
            <person name="Chen J."/>
            <person name="Wang L."/>
            <person name="Yu S."/>
            <person name="Wang B."/>
            <person name="Wei J."/>
            <person name="Song S."/>
            <person name="Lu X."/>
            <person name="Gao Z."/>
            <person name="Gu W."/>
            <person name="Deng X."/>
            <person name="Ma D."/>
            <person name="Wang S."/>
            <person name="Liang W."/>
            <person name="Fang L."/>
            <person name="Cai C."/>
            <person name="Zhu X."/>
            <person name="Zhou B."/>
            <person name="Zhang Y."/>
            <person name="Chen Z."/>
            <person name="Xu S."/>
            <person name="Zhu R."/>
            <person name="Wang S."/>
            <person name="Zhang T."/>
            <person name="Zhao G."/>
        </authorList>
    </citation>
    <scope>NUCLEOTIDE SEQUENCE [LARGE SCALE GENOMIC DNA]</scope>
    <source>
        <strain evidence="6">cv. Xinhai21</strain>
        <tissue evidence="5">Leaf</tissue>
    </source>
</reference>
<feature type="region of interest" description="Disordered" evidence="3">
    <location>
        <begin position="62"/>
        <end position="100"/>
    </location>
</feature>
<dbReference type="EMBL" id="KZ664161">
    <property type="protein sequence ID" value="PPS07292.1"/>
    <property type="molecule type" value="Genomic_DNA"/>
</dbReference>
<evidence type="ECO:0000256" key="3">
    <source>
        <dbReference type="SAM" id="MobiDB-lite"/>
    </source>
</evidence>
<dbReference type="InterPro" id="IPR005517">
    <property type="entry name" value="Transl_elong_EFG/EF2_IV"/>
</dbReference>
<dbReference type="AlphaFoldDB" id="A0A2P5XVB6"/>
<proteinExistence type="predicted"/>
<evidence type="ECO:0000259" key="4">
    <source>
        <dbReference type="Pfam" id="PF03764"/>
    </source>
</evidence>
<organism evidence="5 6">
    <name type="scientific">Gossypium barbadense</name>
    <name type="common">Sea Island cotton</name>
    <name type="synonym">Hibiscus barbadensis</name>
    <dbReference type="NCBI Taxonomy" id="3634"/>
    <lineage>
        <taxon>Eukaryota</taxon>
        <taxon>Viridiplantae</taxon>
        <taxon>Streptophyta</taxon>
        <taxon>Embryophyta</taxon>
        <taxon>Tracheophyta</taxon>
        <taxon>Spermatophyta</taxon>
        <taxon>Magnoliopsida</taxon>
        <taxon>eudicotyledons</taxon>
        <taxon>Gunneridae</taxon>
        <taxon>Pentapetalae</taxon>
        <taxon>rosids</taxon>
        <taxon>malvids</taxon>
        <taxon>Malvales</taxon>
        <taxon>Malvaceae</taxon>
        <taxon>Malvoideae</taxon>
        <taxon>Gossypium</taxon>
    </lineage>
</organism>
<dbReference type="Pfam" id="PF03764">
    <property type="entry name" value="EFG_IV"/>
    <property type="match status" value="1"/>
</dbReference>
<feature type="compositionally biased region" description="Polar residues" evidence="3">
    <location>
        <begin position="76"/>
        <end position="91"/>
    </location>
</feature>
<evidence type="ECO:0000256" key="2">
    <source>
        <dbReference type="ARBA" id="ARBA00023134"/>
    </source>
</evidence>
<keyword evidence="1" id="KW-0547">Nucleotide-binding</keyword>
<dbReference type="InterPro" id="IPR020568">
    <property type="entry name" value="Ribosomal_Su5_D2-typ_SF"/>
</dbReference>
<keyword evidence="2" id="KW-0342">GTP-binding</keyword>
<evidence type="ECO:0000313" key="6">
    <source>
        <dbReference type="Proteomes" id="UP000239757"/>
    </source>
</evidence>
<accession>A0A2P5XVB6</accession>
<name>A0A2P5XVB6_GOSBA</name>
<evidence type="ECO:0000256" key="1">
    <source>
        <dbReference type="ARBA" id="ARBA00022741"/>
    </source>
</evidence>
<evidence type="ECO:0000313" key="5">
    <source>
        <dbReference type="EMBL" id="PPS07292.1"/>
    </source>
</evidence>
<dbReference type="Gene3D" id="3.30.230.10">
    <property type="match status" value="1"/>
</dbReference>
<gene>
    <name evidence="5" type="ORF">GOBAR_AA13366</name>
</gene>
<sequence length="100" mass="10900">MLVGFPVVDVRAVLVDSSYHEVDSSFLTFQLAARGAYREGIRKARPRINTFGGDRCSSMSALSEKGRKVEHPTPCNCPSSDAASQRIQNELASKEQEVAA</sequence>
<dbReference type="Proteomes" id="UP000239757">
    <property type="component" value="Unassembled WGS sequence"/>
</dbReference>
<dbReference type="InterPro" id="IPR014721">
    <property type="entry name" value="Ribsml_uS5_D2-typ_fold_subgr"/>
</dbReference>
<feature type="domain" description="Translation elongation factor EFG/EF2" evidence="4">
    <location>
        <begin position="2"/>
        <end position="44"/>
    </location>
</feature>
<protein>
    <recommendedName>
        <fullName evidence="4">Translation elongation factor EFG/EF2 domain-containing protein</fullName>
    </recommendedName>
</protein>
<dbReference type="SUPFAM" id="SSF54211">
    <property type="entry name" value="Ribosomal protein S5 domain 2-like"/>
    <property type="match status" value="1"/>
</dbReference>
<dbReference type="OrthoDB" id="1685475at2759"/>